<dbReference type="RefSeq" id="WP_090381021.1">
    <property type="nucleotide sequence ID" value="NZ_FNLC01000002.1"/>
</dbReference>
<accession>A0A1H1FK51</accession>
<protein>
    <submittedName>
        <fullName evidence="3">Putative sensor</fullName>
    </submittedName>
</protein>
<keyword evidence="1" id="KW-0812">Transmembrane</keyword>
<name>A0A1H1FK51_NATTX</name>
<dbReference type="InterPro" id="IPR025828">
    <property type="entry name" value="Put_sensor_dom"/>
</dbReference>
<evidence type="ECO:0000313" key="4">
    <source>
        <dbReference type="Proteomes" id="UP000198848"/>
    </source>
</evidence>
<evidence type="ECO:0000256" key="1">
    <source>
        <dbReference type="SAM" id="Phobius"/>
    </source>
</evidence>
<feature type="transmembrane region" description="Helical" evidence="1">
    <location>
        <begin position="188"/>
        <end position="207"/>
    </location>
</feature>
<dbReference type="STRING" id="1095778.SAMN04489842_1999"/>
<dbReference type="EMBL" id="FNLC01000002">
    <property type="protein sequence ID" value="SDR01267.1"/>
    <property type="molecule type" value="Genomic_DNA"/>
</dbReference>
<proteinExistence type="predicted"/>
<keyword evidence="1" id="KW-1133">Transmembrane helix</keyword>
<feature type="transmembrane region" description="Helical" evidence="1">
    <location>
        <begin position="147"/>
        <end position="168"/>
    </location>
</feature>
<dbReference type="Pfam" id="PF13796">
    <property type="entry name" value="Sensor"/>
    <property type="match status" value="1"/>
</dbReference>
<dbReference type="AlphaFoldDB" id="A0A1H1FK51"/>
<evidence type="ECO:0000259" key="2">
    <source>
        <dbReference type="Pfam" id="PF13796"/>
    </source>
</evidence>
<keyword evidence="4" id="KW-1185">Reference proteome</keyword>
<dbReference type="OrthoDB" id="253413at2157"/>
<feature type="transmembrane region" description="Helical" evidence="1">
    <location>
        <begin position="69"/>
        <end position="94"/>
    </location>
</feature>
<organism evidence="3 4">
    <name type="scientific">Natronobacterium texcoconense</name>
    <dbReference type="NCBI Taxonomy" id="1095778"/>
    <lineage>
        <taxon>Archaea</taxon>
        <taxon>Methanobacteriati</taxon>
        <taxon>Methanobacteriota</taxon>
        <taxon>Stenosarchaea group</taxon>
        <taxon>Halobacteria</taxon>
        <taxon>Halobacteriales</taxon>
        <taxon>Natrialbaceae</taxon>
        <taxon>Natronobacterium</taxon>
    </lineage>
</organism>
<dbReference type="Proteomes" id="UP000198848">
    <property type="component" value="Unassembled WGS sequence"/>
</dbReference>
<sequence length="224" mass="23282">MSTTTTDSTRSNGAATGGRGIAAAPVDPWTYRSLAYLLLAFPLAILYFTVAVTGIATTLGLSITLLSPFAFVTALLGPIAFVVTLLMFVALAWLDGAVTEGLLEADVAPGFPDTDDGAVAFLRELVLGRATWLGAVYLVWKTLLGFVAFVGIVVGLSLTANLVITPLYYGEHVVLAGWYPIDTFGRSLLAAAGGVAIGYVTLVLVNLGGRLSAIVAEGLLTARE</sequence>
<feature type="transmembrane region" description="Helical" evidence="1">
    <location>
        <begin position="34"/>
        <end position="57"/>
    </location>
</feature>
<feature type="domain" description="Putative sensor" evidence="2">
    <location>
        <begin position="36"/>
        <end position="220"/>
    </location>
</feature>
<reference evidence="4" key="1">
    <citation type="submission" date="2016-10" db="EMBL/GenBank/DDBJ databases">
        <authorList>
            <person name="Varghese N."/>
            <person name="Submissions S."/>
        </authorList>
    </citation>
    <scope>NUCLEOTIDE SEQUENCE [LARGE SCALE GENOMIC DNA]</scope>
    <source>
        <strain evidence="4">DSM 24767</strain>
    </source>
</reference>
<evidence type="ECO:0000313" key="3">
    <source>
        <dbReference type="EMBL" id="SDR01267.1"/>
    </source>
</evidence>
<keyword evidence="1" id="KW-0472">Membrane</keyword>
<gene>
    <name evidence="3" type="ORF">SAMN04489842_1999</name>
</gene>